<name>A0A5C2RUR1_9APHY</name>
<proteinExistence type="predicted"/>
<dbReference type="AlphaFoldDB" id="A0A5C2RUR1"/>
<dbReference type="STRING" id="1328759.A0A5C2RUR1"/>
<evidence type="ECO:0000313" key="2">
    <source>
        <dbReference type="Proteomes" id="UP000313359"/>
    </source>
</evidence>
<gene>
    <name evidence="1" type="ORF">L227DRAFT_511213</name>
</gene>
<dbReference type="OrthoDB" id="2749284at2759"/>
<dbReference type="EMBL" id="ML122302">
    <property type="protein sequence ID" value="RPD54719.1"/>
    <property type="molecule type" value="Genomic_DNA"/>
</dbReference>
<sequence>MDSVTAEALCKWKDYRYQPTDLPFVSAVHSLLGKEELIEARLSGTRPSDWVICKRGTSTPANFVYAGVFADADPYETGNFVWSEEPLPANLDESRVARHAGVRAAYTYSIDTFHEKEVWDLQATLDAYMESVKGFNLRRAPRRKWQDGSSWHLRYYFRTPMFLTCESRAGHPPAPSGLHEWVIAEHKRNKNYRANPVRPEVCGLENGHMRKIADCTPNVLEYGDVINLIFTLVYVEDRDGWGPVPFVSHVIRVQHANRVAFRLTSDLVAAERPADEGALVIGSLVDGGYPGWHIVLW</sequence>
<evidence type="ECO:0000313" key="1">
    <source>
        <dbReference type="EMBL" id="RPD54719.1"/>
    </source>
</evidence>
<keyword evidence="2" id="KW-1185">Reference proteome</keyword>
<organism evidence="1 2">
    <name type="scientific">Lentinus tigrinus ALCF2SS1-6</name>
    <dbReference type="NCBI Taxonomy" id="1328759"/>
    <lineage>
        <taxon>Eukaryota</taxon>
        <taxon>Fungi</taxon>
        <taxon>Dikarya</taxon>
        <taxon>Basidiomycota</taxon>
        <taxon>Agaricomycotina</taxon>
        <taxon>Agaricomycetes</taxon>
        <taxon>Polyporales</taxon>
        <taxon>Polyporaceae</taxon>
        <taxon>Lentinus</taxon>
    </lineage>
</organism>
<dbReference type="Proteomes" id="UP000313359">
    <property type="component" value="Unassembled WGS sequence"/>
</dbReference>
<accession>A0A5C2RUR1</accession>
<reference evidence="1" key="1">
    <citation type="journal article" date="2018" name="Genome Biol. Evol.">
        <title>Genomics and development of Lentinus tigrinus, a white-rot wood-decaying mushroom with dimorphic fruiting bodies.</title>
        <authorList>
            <person name="Wu B."/>
            <person name="Xu Z."/>
            <person name="Knudson A."/>
            <person name="Carlson A."/>
            <person name="Chen N."/>
            <person name="Kovaka S."/>
            <person name="LaButti K."/>
            <person name="Lipzen A."/>
            <person name="Pennachio C."/>
            <person name="Riley R."/>
            <person name="Schakwitz W."/>
            <person name="Umezawa K."/>
            <person name="Ohm R.A."/>
            <person name="Grigoriev I.V."/>
            <person name="Nagy L.G."/>
            <person name="Gibbons J."/>
            <person name="Hibbett D."/>
        </authorList>
    </citation>
    <scope>NUCLEOTIDE SEQUENCE [LARGE SCALE GENOMIC DNA]</scope>
    <source>
        <strain evidence="1">ALCF2SS1-6</strain>
    </source>
</reference>
<protein>
    <submittedName>
        <fullName evidence="1">Uncharacterized protein</fullName>
    </submittedName>
</protein>